<evidence type="ECO:0000313" key="8">
    <source>
        <dbReference type="Proteomes" id="UP000540656"/>
    </source>
</evidence>
<evidence type="ECO:0000256" key="2">
    <source>
        <dbReference type="ARBA" id="ARBA00006363"/>
    </source>
</evidence>
<evidence type="ECO:0000256" key="1">
    <source>
        <dbReference type="ARBA" id="ARBA00002190"/>
    </source>
</evidence>
<comment type="function">
    <text evidence="1">Required for the transposition of the insertion element.</text>
</comment>
<dbReference type="PANTHER" id="PTHR10948">
    <property type="entry name" value="TRANSPOSASE"/>
    <property type="match status" value="1"/>
</dbReference>
<dbReference type="Pfam" id="PF13936">
    <property type="entry name" value="HTH_38"/>
    <property type="match status" value="1"/>
</dbReference>
<dbReference type="GO" id="GO:0005829">
    <property type="term" value="C:cytosol"/>
    <property type="evidence" value="ECO:0007669"/>
    <property type="project" value="TreeGrafter"/>
</dbReference>
<sequence length="415" mass="47090">MADPRGQLRREIRRFWGALGSGSDLGEAAGEAGVAVRTAYRWMRECGGVRAIRVEEPSAYRVGFEDRERIAFGLAAGWSFTAIGRELCRPTSTVTREVRLNMRHRRSRRVGYDGSLRGIDWIHDWEYLPSRAQLRAENAANRKQQTKLTANPRLAEEIQSRLDREDSPEQIAHRLRIDFPDEEEMRVSHETIYKELYVQGRGALRRDLHQKLRTGRAVRRPRSTVGARQERGRIAGMVNISERPEEVEGRAVPGHWEGDLICGSNNASAIGTLVERATRYVMLLHLPTAHGADAVQDAMVEAMSRLPQQLRRTLTWDQGKEMSNHVQITAATDLDIYFCDPHSPWQRGTNENTNGLLRQYFPKGTDLSGYTADYLEFVATRLNTRPRKTLDWRTPAEALDELLSNPPQPAVAVTA</sequence>
<dbReference type="InterPro" id="IPR036397">
    <property type="entry name" value="RNaseH_sf"/>
</dbReference>
<reference evidence="7 8" key="1">
    <citation type="submission" date="2020-07" db="EMBL/GenBank/DDBJ databases">
        <title>Sequencing the genomes of 1000 actinobacteria strains.</title>
        <authorList>
            <person name="Klenk H.-P."/>
        </authorList>
    </citation>
    <scope>NUCLEOTIDE SEQUENCE [LARGE SCALE GENOMIC DNA]</scope>
    <source>
        <strain evidence="7 8">DSM 23819</strain>
    </source>
</reference>
<dbReference type="Proteomes" id="UP000540656">
    <property type="component" value="Unassembled WGS sequence"/>
</dbReference>
<dbReference type="GO" id="GO:0004803">
    <property type="term" value="F:transposase activity"/>
    <property type="evidence" value="ECO:0007669"/>
    <property type="project" value="InterPro"/>
</dbReference>
<dbReference type="InterPro" id="IPR053392">
    <property type="entry name" value="Transposase_IS30-like"/>
</dbReference>
<feature type="domain" description="Integrase catalytic" evidence="6">
    <location>
        <begin position="240"/>
        <end position="403"/>
    </location>
</feature>
<gene>
    <name evidence="7" type="ORF">BJ980_003614</name>
</gene>
<dbReference type="RefSeq" id="WP_425490345.1">
    <property type="nucleotide sequence ID" value="NZ_JACCAA010000001.1"/>
</dbReference>
<dbReference type="InterPro" id="IPR001584">
    <property type="entry name" value="Integrase_cat-core"/>
</dbReference>
<organism evidence="7 8">
    <name type="scientific">Nocardioides daedukensis</name>
    <dbReference type="NCBI Taxonomy" id="634462"/>
    <lineage>
        <taxon>Bacteria</taxon>
        <taxon>Bacillati</taxon>
        <taxon>Actinomycetota</taxon>
        <taxon>Actinomycetes</taxon>
        <taxon>Propionibacteriales</taxon>
        <taxon>Nocardioidaceae</taxon>
        <taxon>Nocardioides</taxon>
    </lineage>
</organism>
<comment type="similarity">
    <text evidence="2">Belongs to the transposase IS30 family.</text>
</comment>
<keyword evidence="4" id="KW-0238">DNA-binding</keyword>
<dbReference type="AlphaFoldDB" id="A0A7Y9S3J4"/>
<name>A0A7Y9S3J4_9ACTN</name>
<dbReference type="InterPro" id="IPR001598">
    <property type="entry name" value="Transposase_IS30_CS"/>
</dbReference>
<keyword evidence="5" id="KW-0233">DNA recombination</keyword>
<dbReference type="GO" id="GO:0006313">
    <property type="term" value="P:DNA transposition"/>
    <property type="evidence" value="ECO:0007669"/>
    <property type="project" value="InterPro"/>
</dbReference>
<dbReference type="InterPro" id="IPR051917">
    <property type="entry name" value="Transposase-Integrase"/>
</dbReference>
<evidence type="ECO:0000259" key="6">
    <source>
        <dbReference type="PROSITE" id="PS50994"/>
    </source>
</evidence>
<dbReference type="PROSITE" id="PS50994">
    <property type="entry name" value="INTEGRASE"/>
    <property type="match status" value="1"/>
</dbReference>
<dbReference type="InterPro" id="IPR012337">
    <property type="entry name" value="RNaseH-like_sf"/>
</dbReference>
<protein>
    <submittedName>
        <fullName evidence="7">IS30 family transposase</fullName>
    </submittedName>
</protein>
<keyword evidence="8" id="KW-1185">Reference proteome</keyword>
<dbReference type="GO" id="GO:0015074">
    <property type="term" value="P:DNA integration"/>
    <property type="evidence" value="ECO:0007669"/>
    <property type="project" value="InterPro"/>
</dbReference>
<dbReference type="Pfam" id="PF00665">
    <property type="entry name" value="rve"/>
    <property type="match status" value="1"/>
</dbReference>
<keyword evidence="3" id="KW-0815">Transposition</keyword>
<dbReference type="PROSITE" id="PS01043">
    <property type="entry name" value="TRANSPOSASE_IS30"/>
    <property type="match status" value="1"/>
</dbReference>
<evidence type="ECO:0000256" key="5">
    <source>
        <dbReference type="ARBA" id="ARBA00023172"/>
    </source>
</evidence>
<dbReference type="SUPFAM" id="SSF53098">
    <property type="entry name" value="Ribonuclease H-like"/>
    <property type="match status" value="1"/>
</dbReference>
<dbReference type="PANTHER" id="PTHR10948:SF23">
    <property type="entry name" value="TRANSPOSASE INSI FOR INSERTION SEQUENCE ELEMENT IS30A-RELATED"/>
    <property type="match status" value="1"/>
</dbReference>
<dbReference type="GO" id="GO:0003677">
    <property type="term" value="F:DNA binding"/>
    <property type="evidence" value="ECO:0007669"/>
    <property type="project" value="UniProtKB-KW"/>
</dbReference>
<dbReference type="InterPro" id="IPR025246">
    <property type="entry name" value="IS30-like_HTH"/>
</dbReference>
<proteinExistence type="inferred from homology"/>
<evidence type="ECO:0000256" key="4">
    <source>
        <dbReference type="ARBA" id="ARBA00023125"/>
    </source>
</evidence>
<dbReference type="NCBIfam" id="NF033563">
    <property type="entry name" value="transpos_IS30"/>
    <property type="match status" value="1"/>
</dbReference>
<comment type="caution">
    <text evidence="7">The sequence shown here is derived from an EMBL/GenBank/DDBJ whole genome shotgun (WGS) entry which is preliminary data.</text>
</comment>
<dbReference type="EMBL" id="JACCAA010000001">
    <property type="protein sequence ID" value="NYG60691.1"/>
    <property type="molecule type" value="Genomic_DNA"/>
</dbReference>
<dbReference type="Gene3D" id="3.30.420.10">
    <property type="entry name" value="Ribonuclease H-like superfamily/Ribonuclease H"/>
    <property type="match status" value="1"/>
</dbReference>
<evidence type="ECO:0000313" key="7">
    <source>
        <dbReference type="EMBL" id="NYG60691.1"/>
    </source>
</evidence>
<evidence type="ECO:0000256" key="3">
    <source>
        <dbReference type="ARBA" id="ARBA00022578"/>
    </source>
</evidence>
<accession>A0A7Y9S3J4</accession>